<reference evidence="2" key="1">
    <citation type="submission" date="2025-02" db="EMBL/GenBank/DDBJ databases">
        <authorList>
            <consortium name="NCBI Genome Project"/>
        </authorList>
    </citation>
    <scope>NUCLEOTIDE SEQUENCE</scope>
</reference>
<reference evidence="2" key="2">
    <citation type="submission" date="2025-08" db="UniProtKB">
        <authorList>
            <consortium name="RefSeq"/>
        </authorList>
    </citation>
    <scope>IDENTIFICATION</scope>
</reference>
<dbReference type="KEGG" id="ang:An08g05210"/>
<organism evidence="2">
    <name type="scientific">Aspergillus niger</name>
    <dbReference type="NCBI Taxonomy" id="5061"/>
    <lineage>
        <taxon>Eukaryota</taxon>
        <taxon>Fungi</taxon>
        <taxon>Dikarya</taxon>
        <taxon>Ascomycota</taxon>
        <taxon>Pezizomycotina</taxon>
        <taxon>Eurotiomycetes</taxon>
        <taxon>Eurotiomycetidae</taxon>
        <taxon>Eurotiales</taxon>
        <taxon>Aspergillaceae</taxon>
        <taxon>Aspergillus</taxon>
        <taxon>Aspergillus subgen. Circumdati</taxon>
    </lineage>
</organism>
<dbReference type="GeneID" id="84591675"/>
<evidence type="ECO:0000256" key="1">
    <source>
        <dbReference type="SAM" id="MobiDB-lite"/>
    </source>
</evidence>
<accession>A0AAJ8BUD9</accession>
<feature type="compositionally biased region" description="Basic and acidic residues" evidence="1">
    <location>
        <begin position="60"/>
        <end position="73"/>
    </location>
</feature>
<dbReference type="AlphaFoldDB" id="A0AAJ8BUD9"/>
<sequence length="369" mass="39607">MCWAGAVAGAILLPPSAVPHKVVERGTVGLLSKGGWRRGAEAEARQSWEKGVTVQNPGRASERRSFESSRCERVNPSQGQEGEGGESMGYLLTEALCCKTTLCEDSTVAVRPPRSGASPKMDKFAPSYYSEHSATPSTIAFKFGGSRRSQECLRLSLMDKSLHARAAQFRAIGSSLSDRTAFVTHLYDILSVNPTRSKQAYPIGNITVLGQAATKDEQFCGSGSGALFADHYGAFLTVNWSRLHICVCHSQQLGHPPPKMPKIWDFIGTLSAPHGELGSNAVRTLIVTFSGCGLIGTRGCIVGIRGNMTDDSELHCSVISSRISWMRNTAAVPSGVDQPFQGETTIHEKSVIHIAEADRIASGGDLIFP</sequence>
<dbReference type="RefSeq" id="XP_059604029.1">
    <property type="nucleotide sequence ID" value="XM_059749050.1"/>
</dbReference>
<evidence type="ECO:0000313" key="2">
    <source>
        <dbReference type="RefSeq" id="XP_059604029.1"/>
    </source>
</evidence>
<proteinExistence type="predicted"/>
<protein>
    <submittedName>
        <fullName evidence="2">Uncharacterized protein</fullName>
    </submittedName>
</protein>
<feature type="region of interest" description="Disordered" evidence="1">
    <location>
        <begin position="41"/>
        <end position="85"/>
    </location>
</feature>
<dbReference type="VEuPathDB" id="FungiDB:An08g05210"/>
<name>A0AAJ8BUD9_ASPNG</name>
<gene>
    <name evidence="2" type="ORF">An08g05210</name>
</gene>